<reference evidence="2 3" key="1">
    <citation type="journal article" date="2012" name="Genome Biol.">
        <title>Genome and low-iron response of an oceanic diatom adapted to chronic iron limitation.</title>
        <authorList>
            <person name="Lommer M."/>
            <person name="Specht M."/>
            <person name="Roy A.S."/>
            <person name="Kraemer L."/>
            <person name="Andreson R."/>
            <person name="Gutowska M.A."/>
            <person name="Wolf J."/>
            <person name="Bergner S.V."/>
            <person name="Schilhabel M.B."/>
            <person name="Klostermeier U.C."/>
            <person name="Beiko R.G."/>
            <person name="Rosenstiel P."/>
            <person name="Hippler M."/>
            <person name="Laroche J."/>
        </authorList>
    </citation>
    <scope>NUCLEOTIDE SEQUENCE [LARGE SCALE GENOMIC DNA]</scope>
    <source>
        <strain evidence="2 3">CCMP1005</strain>
    </source>
</reference>
<evidence type="ECO:0000313" key="2">
    <source>
        <dbReference type="EMBL" id="EJK47183.1"/>
    </source>
</evidence>
<keyword evidence="3" id="KW-1185">Reference proteome</keyword>
<evidence type="ECO:0000313" key="3">
    <source>
        <dbReference type="Proteomes" id="UP000266841"/>
    </source>
</evidence>
<feature type="region of interest" description="Disordered" evidence="1">
    <location>
        <begin position="47"/>
        <end position="70"/>
    </location>
</feature>
<gene>
    <name evidence="2" type="ORF">THAOC_34118</name>
</gene>
<feature type="compositionally biased region" description="Polar residues" evidence="1">
    <location>
        <begin position="51"/>
        <end position="68"/>
    </location>
</feature>
<comment type="caution">
    <text evidence="2">The sequence shown here is derived from an EMBL/GenBank/DDBJ whole genome shotgun (WGS) entry which is preliminary data.</text>
</comment>
<evidence type="ECO:0000256" key="1">
    <source>
        <dbReference type="SAM" id="MobiDB-lite"/>
    </source>
</evidence>
<dbReference type="EMBL" id="AGNL01047258">
    <property type="protein sequence ID" value="EJK47183.1"/>
    <property type="molecule type" value="Genomic_DNA"/>
</dbReference>
<sequence>MSDTEEPGGKTGLKPRHLLAPVAMIKDADTNRSHGIVSALPRPSCRATGGLSATQAEPGQQNVQTAPRSDSWHFHQEQVVKLEQVVPSNASESHETRRRKRGLKGQTGSHAWARIDDICQTFIRKRWAGTLSVVALAFRCQNNVC</sequence>
<dbReference type="AlphaFoldDB" id="K0R327"/>
<organism evidence="2 3">
    <name type="scientific">Thalassiosira oceanica</name>
    <name type="common">Marine diatom</name>
    <dbReference type="NCBI Taxonomy" id="159749"/>
    <lineage>
        <taxon>Eukaryota</taxon>
        <taxon>Sar</taxon>
        <taxon>Stramenopiles</taxon>
        <taxon>Ochrophyta</taxon>
        <taxon>Bacillariophyta</taxon>
        <taxon>Coscinodiscophyceae</taxon>
        <taxon>Thalassiosirophycidae</taxon>
        <taxon>Thalassiosirales</taxon>
        <taxon>Thalassiosiraceae</taxon>
        <taxon>Thalassiosira</taxon>
    </lineage>
</organism>
<dbReference type="Proteomes" id="UP000266841">
    <property type="component" value="Unassembled WGS sequence"/>
</dbReference>
<protein>
    <submittedName>
        <fullName evidence="2">Uncharacterized protein</fullName>
    </submittedName>
</protein>
<proteinExistence type="predicted"/>
<accession>K0R327</accession>
<name>K0R327_THAOC</name>
<feature type="region of interest" description="Disordered" evidence="1">
    <location>
        <begin position="85"/>
        <end position="107"/>
    </location>
</feature>